<protein>
    <submittedName>
        <fullName evidence="3">Uncharacterized protein</fullName>
    </submittedName>
</protein>
<feature type="signal peptide" evidence="2">
    <location>
        <begin position="1"/>
        <end position="18"/>
    </location>
</feature>
<feature type="compositionally biased region" description="Polar residues" evidence="1">
    <location>
        <begin position="192"/>
        <end position="205"/>
    </location>
</feature>
<evidence type="ECO:0000313" key="3">
    <source>
        <dbReference type="EMBL" id="KAJ2680479.1"/>
    </source>
</evidence>
<accession>A0A9W8GBW9</accession>
<gene>
    <name evidence="3" type="ORF">GGI25_000771</name>
</gene>
<organism evidence="3 4">
    <name type="scientific">Coemansia spiralis</name>
    <dbReference type="NCBI Taxonomy" id="417178"/>
    <lineage>
        <taxon>Eukaryota</taxon>
        <taxon>Fungi</taxon>
        <taxon>Fungi incertae sedis</taxon>
        <taxon>Zoopagomycota</taxon>
        <taxon>Kickxellomycotina</taxon>
        <taxon>Kickxellomycetes</taxon>
        <taxon>Kickxellales</taxon>
        <taxon>Kickxellaceae</taxon>
        <taxon>Coemansia</taxon>
    </lineage>
</organism>
<reference evidence="3" key="1">
    <citation type="submission" date="2022-07" db="EMBL/GenBank/DDBJ databases">
        <title>Phylogenomic reconstructions and comparative analyses of Kickxellomycotina fungi.</title>
        <authorList>
            <person name="Reynolds N.K."/>
            <person name="Stajich J.E."/>
            <person name="Barry K."/>
            <person name="Grigoriev I.V."/>
            <person name="Crous P."/>
            <person name="Smith M.E."/>
        </authorList>
    </citation>
    <scope>NUCLEOTIDE SEQUENCE</scope>
    <source>
        <strain evidence="3">NRRL 3115</strain>
    </source>
</reference>
<dbReference type="Proteomes" id="UP001151518">
    <property type="component" value="Unassembled WGS sequence"/>
</dbReference>
<dbReference type="AlphaFoldDB" id="A0A9W8GBW9"/>
<keyword evidence="2" id="KW-0732">Signal</keyword>
<evidence type="ECO:0000256" key="2">
    <source>
        <dbReference type="SAM" id="SignalP"/>
    </source>
</evidence>
<comment type="caution">
    <text evidence="3">The sequence shown here is derived from an EMBL/GenBank/DDBJ whole genome shotgun (WGS) entry which is preliminary data.</text>
</comment>
<feature type="region of interest" description="Disordered" evidence="1">
    <location>
        <begin position="102"/>
        <end position="130"/>
    </location>
</feature>
<evidence type="ECO:0000256" key="1">
    <source>
        <dbReference type="SAM" id="MobiDB-lite"/>
    </source>
</evidence>
<evidence type="ECO:0000313" key="4">
    <source>
        <dbReference type="Proteomes" id="UP001151518"/>
    </source>
</evidence>
<feature type="chain" id="PRO_5040784318" evidence="2">
    <location>
        <begin position="19"/>
        <end position="205"/>
    </location>
</feature>
<sequence length="205" mass="21725">MAQAAILFIGCLFAAGVAVLLCCRARNTRLQDSDSLSFIHNASQRHHAVQQPQRAQVARNIGLGVRGIVTASRNPRRYHSIAILTESTPLLMETGDEFFAPPSKRTSRRLSRFGPQKGTPGIQDRAPSNAGRLVPNGGRFATTNAIFADKSGASRLQLVGGGRRVFTLPSLVGSSASASLNTVLKDSGDNYPDSSSESTAFSGNG</sequence>
<feature type="region of interest" description="Disordered" evidence="1">
    <location>
        <begin position="183"/>
        <end position="205"/>
    </location>
</feature>
<proteinExistence type="predicted"/>
<dbReference type="OrthoDB" id="5523794at2759"/>
<dbReference type="EMBL" id="JANBTW010000005">
    <property type="protein sequence ID" value="KAJ2680479.1"/>
    <property type="molecule type" value="Genomic_DNA"/>
</dbReference>
<name>A0A9W8GBW9_9FUNG</name>